<evidence type="ECO:0000313" key="2">
    <source>
        <dbReference type="EMBL" id="TWI53728.1"/>
    </source>
</evidence>
<reference evidence="2 3" key="1">
    <citation type="journal article" date="2015" name="Stand. Genomic Sci.">
        <title>Genomic Encyclopedia of Bacterial and Archaeal Type Strains, Phase III: the genomes of soil and plant-associated and newly described type strains.</title>
        <authorList>
            <person name="Whitman W.B."/>
            <person name="Woyke T."/>
            <person name="Klenk H.P."/>
            <person name="Zhou Y."/>
            <person name="Lilburn T.G."/>
            <person name="Beck B.J."/>
            <person name="De Vos P."/>
            <person name="Vandamme P."/>
            <person name="Eisen J.A."/>
            <person name="Garrity G."/>
            <person name="Hugenholtz P."/>
            <person name="Kyrpides N.C."/>
        </authorList>
    </citation>
    <scope>NUCLEOTIDE SEQUENCE [LARGE SCALE GENOMIC DNA]</scope>
    <source>
        <strain evidence="2 3">CGMCC 1.6858</strain>
    </source>
</reference>
<dbReference type="EMBL" id="VLKY01000007">
    <property type="protein sequence ID" value="TWI53728.1"/>
    <property type="molecule type" value="Genomic_DNA"/>
</dbReference>
<proteinExistence type="predicted"/>
<organism evidence="2 3">
    <name type="scientific">Pseudomonas duriflava</name>
    <dbReference type="NCBI Taxonomy" id="459528"/>
    <lineage>
        <taxon>Bacteria</taxon>
        <taxon>Pseudomonadati</taxon>
        <taxon>Pseudomonadota</taxon>
        <taxon>Gammaproteobacteria</taxon>
        <taxon>Pseudomonadales</taxon>
        <taxon>Pseudomonadaceae</taxon>
        <taxon>Pseudomonas</taxon>
    </lineage>
</organism>
<dbReference type="AlphaFoldDB" id="A0A562QAF7"/>
<keyword evidence="1" id="KW-0472">Membrane</keyword>
<dbReference type="Proteomes" id="UP000316905">
    <property type="component" value="Unassembled WGS sequence"/>
</dbReference>
<evidence type="ECO:0000313" key="3">
    <source>
        <dbReference type="Proteomes" id="UP000316905"/>
    </source>
</evidence>
<keyword evidence="1" id="KW-0812">Transmembrane</keyword>
<sequence length="72" mass="8464">MVHHCRWLIQGILFILLLASMFGFRMTWRHFLGHRIATRLGIDRAELNVLGVIALLIMVFFLLRWTTHYGGL</sequence>
<feature type="transmembrane region" description="Helical" evidence="1">
    <location>
        <begin position="45"/>
        <end position="65"/>
    </location>
</feature>
<evidence type="ECO:0000256" key="1">
    <source>
        <dbReference type="SAM" id="Phobius"/>
    </source>
</evidence>
<gene>
    <name evidence="2" type="ORF">IQ22_02333</name>
</gene>
<protein>
    <submittedName>
        <fullName evidence="2">Uncharacterized protein</fullName>
    </submittedName>
</protein>
<feature type="transmembrane region" description="Helical" evidence="1">
    <location>
        <begin position="6"/>
        <end position="24"/>
    </location>
</feature>
<name>A0A562QAF7_9PSED</name>
<comment type="caution">
    <text evidence="2">The sequence shown here is derived from an EMBL/GenBank/DDBJ whole genome shotgun (WGS) entry which is preliminary data.</text>
</comment>
<keyword evidence="3" id="KW-1185">Reference proteome</keyword>
<accession>A0A562QAF7</accession>
<keyword evidence="1" id="KW-1133">Transmembrane helix</keyword>